<sequence>MVIFTRELINWLEAHQLPCLVKESIGIECPGCGFQTAVFMLLRGEIVNSVKTYPGLIPLIVFLALAAGRIAGIKKISPGILKITGFVCLIIILISYLLKLITH</sequence>
<keyword evidence="3" id="KW-1185">Reference proteome</keyword>
<reference evidence="2 3" key="1">
    <citation type="submission" date="2020-08" db="EMBL/GenBank/DDBJ databases">
        <title>Genome public.</title>
        <authorList>
            <person name="Liu C."/>
            <person name="Sun Q."/>
        </authorList>
    </citation>
    <scope>NUCLEOTIDE SEQUENCE [LARGE SCALE GENOMIC DNA]</scope>
    <source>
        <strain evidence="2 3">NSJ-56</strain>
    </source>
</reference>
<dbReference type="InterPro" id="IPR021215">
    <property type="entry name" value="DUF2752"/>
</dbReference>
<protein>
    <submittedName>
        <fullName evidence="2">DUF2752 domain-containing protein</fullName>
    </submittedName>
</protein>
<dbReference type="RefSeq" id="WP_186975705.1">
    <property type="nucleotide sequence ID" value="NZ_JACOOH010000003.1"/>
</dbReference>
<comment type="caution">
    <text evidence="2">The sequence shown here is derived from an EMBL/GenBank/DDBJ whole genome shotgun (WGS) entry which is preliminary data.</text>
</comment>
<evidence type="ECO:0000313" key="2">
    <source>
        <dbReference type="EMBL" id="MBC5621100.1"/>
    </source>
</evidence>
<keyword evidence="1" id="KW-0812">Transmembrane</keyword>
<keyword evidence="1" id="KW-1133">Transmembrane helix</keyword>
<dbReference type="Proteomes" id="UP000646484">
    <property type="component" value="Unassembled WGS sequence"/>
</dbReference>
<dbReference type="EMBL" id="JACOOH010000003">
    <property type="protein sequence ID" value="MBC5621100.1"/>
    <property type="molecule type" value="Genomic_DNA"/>
</dbReference>
<accession>A0ABR7D0N0</accession>
<gene>
    <name evidence="2" type="ORF">H8S64_08320</name>
</gene>
<name>A0ABR7D0N0_9BACT</name>
<organism evidence="2 3">
    <name type="scientific">Butyricimonas hominis</name>
    <dbReference type="NCBI Taxonomy" id="2763032"/>
    <lineage>
        <taxon>Bacteria</taxon>
        <taxon>Pseudomonadati</taxon>
        <taxon>Bacteroidota</taxon>
        <taxon>Bacteroidia</taxon>
        <taxon>Bacteroidales</taxon>
        <taxon>Odoribacteraceae</taxon>
        <taxon>Butyricimonas</taxon>
    </lineage>
</organism>
<feature type="transmembrane region" description="Helical" evidence="1">
    <location>
        <begin position="79"/>
        <end position="98"/>
    </location>
</feature>
<evidence type="ECO:0000256" key="1">
    <source>
        <dbReference type="SAM" id="Phobius"/>
    </source>
</evidence>
<evidence type="ECO:0000313" key="3">
    <source>
        <dbReference type="Proteomes" id="UP000646484"/>
    </source>
</evidence>
<keyword evidence="1" id="KW-0472">Membrane</keyword>
<feature type="transmembrane region" description="Helical" evidence="1">
    <location>
        <begin position="53"/>
        <end position="72"/>
    </location>
</feature>
<dbReference type="Pfam" id="PF10825">
    <property type="entry name" value="DUF2752"/>
    <property type="match status" value="1"/>
</dbReference>
<proteinExistence type="predicted"/>